<dbReference type="PANTHER" id="PTHR23420:SF0">
    <property type="entry name" value="ADENOSYLHOMOCYSTEINASE"/>
    <property type="match status" value="1"/>
</dbReference>
<feature type="binding site" evidence="6">
    <location>
        <begin position="149"/>
        <end position="151"/>
    </location>
    <ligand>
        <name>NAD(+)</name>
        <dbReference type="ChEBI" id="CHEBI:57540"/>
    </ligand>
</feature>
<protein>
    <recommendedName>
        <fullName evidence="5 7">Adenosylhomocysteinase</fullName>
        <ecNumber evidence="5 7">3.13.2.1</ecNumber>
    </recommendedName>
</protein>
<dbReference type="PIRSF" id="PIRSF001109">
    <property type="entry name" value="Ad_hcy_hydrolase"/>
    <property type="match status" value="1"/>
</dbReference>
<dbReference type="GO" id="GO:0006730">
    <property type="term" value="P:one-carbon metabolic process"/>
    <property type="evidence" value="ECO:0007669"/>
    <property type="project" value="UniProtKB-UniRule"/>
</dbReference>
<name>A0A7C2GIC5_DICTH</name>
<evidence type="ECO:0000256" key="1">
    <source>
        <dbReference type="ARBA" id="ARBA00007122"/>
    </source>
</evidence>
<evidence type="ECO:0000256" key="6">
    <source>
        <dbReference type="PIRSR" id="PIRSR001109-2"/>
    </source>
</evidence>
<dbReference type="GO" id="GO:0033353">
    <property type="term" value="P:S-adenosylmethionine cycle"/>
    <property type="evidence" value="ECO:0007669"/>
    <property type="project" value="TreeGrafter"/>
</dbReference>
<dbReference type="CDD" id="cd00401">
    <property type="entry name" value="SAHH"/>
    <property type="match status" value="1"/>
</dbReference>
<comment type="cofactor">
    <cofactor evidence="6 7">
        <name>NAD(+)</name>
        <dbReference type="ChEBI" id="CHEBI:57540"/>
    </cofactor>
    <text evidence="6 7">Binds 1 NAD(+) per subunit.</text>
</comment>
<sequence length="413" mass="46475">MSRIKDINLWKSGERKVEWVRNFMPVVNTLENKYSSSQIFKGKTIGMCIHLEAKTARLALAFKNCGAKVVCTGSNPLSTQDDVAAYLVREGVEVFAWRGETLKEYEENLEEVLKREPDLIIDDGFDLTVMLYKKFPHLKNKLIGVGEETTTGVNRAKALLKDRGLDFPVVAVNDSRLKFLFDNRYGTGESSIASFMRNTNLLVSGKNFVVAGYGWVGRGIAHKLQGLKAKVIITEVDPIKALEAHMDGFDVMPMNEAAKIGDVFITATGNFKVINEQHFYNLKDGAILANAGHFNVEIDMEALEKIAVEKREIRDNIQEYRLPNGRRIFVIADGRLLNLAGGDGHPVEIMDLSFGLQFLVMKWLLEKGKELPKSVLSVPEDMEKELAMIKLNSLNINIDSLTEEQLKYLKSWE</sequence>
<dbReference type="SMART" id="SM00996">
    <property type="entry name" value="AdoHcyase"/>
    <property type="match status" value="1"/>
</dbReference>
<evidence type="ECO:0000256" key="7">
    <source>
        <dbReference type="RuleBase" id="RU000548"/>
    </source>
</evidence>
<feature type="binding site" evidence="6">
    <location>
        <position position="345"/>
    </location>
    <ligand>
        <name>NAD(+)</name>
        <dbReference type="ChEBI" id="CHEBI:57540"/>
    </ligand>
</feature>
<reference evidence="10" key="1">
    <citation type="journal article" date="2020" name="mSystems">
        <title>Genome- and Community-Level Interaction Insights into Carbon Utilization and Element Cycling Functions of Hydrothermarchaeota in Hydrothermal Sediment.</title>
        <authorList>
            <person name="Zhou Z."/>
            <person name="Liu Y."/>
            <person name="Xu W."/>
            <person name="Pan J."/>
            <person name="Luo Z.H."/>
            <person name="Li M."/>
        </authorList>
    </citation>
    <scope>NUCLEOTIDE SEQUENCE [LARGE SCALE GENOMIC DNA]</scope>
    <source>
        <strain evidence="10">SpSt-70</strain>
    </source>
</reference>
<feature type="domain" description="S-adenosyl-L-homocysteine hydrolase NAD binding" evidence="9">
    <location>
        <begin position="183"/>
        <end position="344"/>
    </location>
</feature>
<dbReference type="SMART" id="SM00997">
    <property type="entry name" value="AdoHcyase_NAD"/>
    <property type="match status" value="1"/>
</dbReference>
<evidence type="ECO:0000256" key="4">
    <source>
        <dbReference type="ARBA" id="ARBA00023027"/>
    </source>
</evidence>
<dbReference type="NCBIfam" id="NF004005">
    <property type="entry name" value="PRK05476.2-3"/>
    <property type="match status" value="1"/>
</dbReference>
<dbReference type="EMBL" id="DTDV01000019">
    <property type="protein sequence ID" value="HGK24209.1"/>
    <property type="molecule type" value="Genomic_DNA"/>
</dbReference>
<evidence type="ECO:0000256" key="5">
    <source>
        <dbReference type="NCBIfam" id="TIGR00936"/>
    </source>
</evidence>
<evidence type="ECO:0000256" key="8">
    <source>
        <dbReference type="RuleBase" id="RU004166"/>
    </source>
</evidence>
<dbReference type="EC" id="3.13.2.1" evidence="5 7"/>
<feature type="binding site" evidence="6">
    <location>
        <position position="235"/>
    </location>
    <ligand>
        <name>NAD(+)</name>
        <dbReference type="ChEBI" id="CHEBI:57540"/>
    </ligand>
</feature>
<dbReference type="GO" id="GO:0005829">
    <property type="term" value="C:cytosol"/>
    <property type="evidence" value="ECO:0007669"/>
    <property type="project" value="TreeGrafter"/>
</dbReference>
<feature type="binding site" evidence="6">
    <location>
        <begin position="291"/>
        <end position="293"/>
    </location>
    <ligand>
        <name>NAD(+)</name>
        <dbReference type="ChEBI" id="CHEBI:57540"/>
    </ligand>
</feature>
<accession>A0A7C2GIC5</accession>
<keyword evidence="3 7" id="KW-0378">Hydrolase</keyword>
<dbReference type="AlphaFoldDB" id="A0A7C2GIC5"/>
<dbReference type="GO" id="GO:0004013">
    <property type="term" value="F:adenosylhomocysteinase activity"/>
    <property type="evidence" value="ECO:0007669"/>
    <property type="project" value="UniProtKB-UniRule"/>
</dbReference>
<keyword evidence="4 6" id="KW-0520">NAD</keyword>
<comment type="caution">
    <text evidence="10">The sequence shown here is derived from an EMBL/GenBank/DDBJ whole genome shotgun (WGS) entry which is preliminary data.</text>
</comment>
<proteinExistence type="inferred from homology"/>
<dbReference type="UniPathway" id="UPA00314">
    <property type="reaction ID" value="UER00076"/>
</dbReference>
<dbReference type="Gene3D" id="3.40.50.720">
    <property type="entry name" value="NAD(P)-binding Rossmann-like Domain"/>
    <property type="match status" value="1"/>
</dbReference>
<dbReference type="InterPro" id="IPR015878">
    <property type="entry name" value="Ado_hCys_hydrolase_NAD-bd"/>
</dbReference>
<dbReference type="NCBIfam" id="TIGR00936">
    <property type="entry name" value="ahcY"/>
    <property type="match status" value="1"/>
</dbReference>
<comment type="pathway">
    <text evidence="7">Amino-acid biosynthesis; L-homocysteine biosynthesis; L-homocysteine from S-adenosyl-L-homocysteine: step 1/1.</text>
</comment>
<comment type="similarity">
    <text evidence="1 8">Belongs to the adenosylhomocysteinase family.</text>
</comment>
<dbReference type="Pfam" id="PF00670">
    <property type="entry name" value="AdoHcyase_NAD"/>
    <property type="match status" value="1"/>
</dbReference>
<dbReference type="InterPro" id="IPR020082">
    <property type="entry name" value="S-Ado-L-homoCys_hydrolase_CS"/>
</dbReference>
<dbReference type="PANTHER" id="PTHR23420">
    <property type="entry name" value="ADENOSYLHOMOCYSTEINASE"/>
    <property type="match status" value="1"/>
</dbReference>
<dbReference type="FunFam" id="3.40.50.720:FF:000004">
    <property type="entry name" value="Adenosylhomocysteinase"/>
    <property type="match status" value="1"/>
</dbReference>
<evidence type="ECO:0000256" key="2">
    <source>
        <dbReference type="ARBA" id="ARBA00022563"/>
    </source>
</evidence>
<dbReference type="InterPro" id="IPR042172">
    <property type="entry name" value="Adenosylhomocyst_ase-like_sf"/>
</dbReference>
<organism evidence="10">
    <name type="scientific">Dictyoglomus thermophilum</name>
    <dbReference type="NCBI Taxonomy" id="14"/>
    <lineage>
        <taxon>Bacteria</taxon>
        <taxon>Pseudomonadati</taxon>
        <taxon>Dictyoglomota</taxon>
        <taxon>Dictyoglomia</taxon>
        <taxon>Dictyoglomales</taxon>
        <taxon>Dictyoglomaceae</taxon>
        <taxon>Dictyoglomus</taxon>
    </lineage>
</organism>
<dbReference type="InterPro" id="IPR000043">
    <property type="entry name" value="Adenosylhomocysteinase-like"/>
</dbReference>
<evidence type="ECO:0000259" key="9">
    <source>
        <dbReference type="SMART" id="SM00997"/>
    </source>
</evidence>
<dbReference type="Gene3D" id="3.40.50.1480">
    <property type="entry name" value="Adenosylhomocysteinase-like"/>
    <property type="match status" value="1"/>
</dbReference>
<feature type="binding site" evidence="6">
    <location>
        <begin position="214"/>
        <end position="219"/>
    </location>
    <ligand>
        <name>NAD(+)</name>
        <dbReference type="ChEBI" id="CHEBI:57540"/>
    </ligand>
</feature>
<gene>
    <name evidence="10" type="ORF">ENU78_07250</name>
</gene>
<keyword evidence="2 7" id="KW-0554">One-carbon metabolism</keyword>
<dbReference type="SUPFAM" id="SSF52283">
    <property type="entry name" value="Formate/glycerate dehydrogenase catalytic domain-like"/>
    <property type="match status" value="1"/>
</dbReference>
<dbReference type="SUPFAM" id="SSF51735">
    <property type="entry name" value="NAD(P)-binding Rossmann-fold domains"/>
    <property type="match status" value="1"/>
</dbReference>
<evidence type="ECO:0000313" key="10">
    <source>
        <dbReference type="EMBL" id="HGK24209.1"/>
    </source>
</evidence>
<evidence type="ECO:0000256" key="3">
    <source>
        <dbReference type="ARBA" id="ARBA00022801"/>
    </source>
</evidence>
<comment type="catalytic activity">
    <reaction evidence="7">
        <text>S-adenosyl-L-homocysteine + H2O = L-homocysteine + adenosine</text>
        <dbReference type="Rhea" id="RHEA:21708"/>
        <dbReference type="ChEBI" id="CHEBI:15377"/>
        <dbReference type="ChEBI" id="CHEBI:16335"/>
        <dbReference type="ChEBI" id="CHEBI:57856"/>
        <dbReference type="ChEBI" id="CHEBI:58199"/>
        <dbReference type="EC" id="3.13.2.1"/>
    </reaction>
</comment>
<dbReference type="PROSITE" id="PS00739">
    <property type="entry name" value="ADOHCYASE_2"/>
    <property type="match status" value="1"/>
</dbReference>
<dbReference type="Pfam" id="PF05221">
    <property type="entry name" value="AdoHcyase"/>
    <property type="match status" value="1"/>
</dbReference>
<feature type="binding site" evidence="6">
    <location>
        <position position="338"/>
    </location>
    <ligand>
        <name>NAD(+)</name>
        <dbReference type="ChEBI" id="CHEBI:57540"/>
    </ligand>
</feature>
<dbReference type="InterPro" id="IPR036291">
    <property type="entry name" value="NAD(P)-bd_dom_sf"/>
</dbReference>